<proteinExistence type="predicted"/>
<dbReference type="PANTHER" id="PTHR40254:SF1">
    <property type="entry name" value="BLR0577 PROTEIN"/>
    <property type="match status" value="1"/>
</dbReference>
<reference evidence="3 4" key="1">
    <citation type="submission" date="2022-04" db="EMBL/GenBank/DDBJ databases">
        <title>Leucobacter sp. isolated from rhizosphere of garlic.</title>
        <authorList>
            <person name="Won M."/>
            <person name="Lee C.-M."/>
            <person name="Woen H.-Y."/>
            <person name="Kwon S.-W."/>
        </authorList>
    </citation>
    <scope>NUCLEOTIDE SEQUENCE [LARGE SCALE GENOMIC DNA]</scope>
    <source>
        <strain evidence="3 4">H21R-40</strain>
    </source>
</reference>
<sequence length="725" mass="76627">MSGEGAAATEMRIVCVGAGPAAVMILERILANHARDFASLVLDIRLVDPYEPGGGRIWRREQSPLLKLNTLLRDDTVFTDASCRIEGPVAPGPSLAEWIAEMIAGRIPRPDWWDARLEAEIREARDDAFPTRRLNNAYLSWAYGEIVRRAAPGATVAWHEDRVTAVEDLGDPGPGAVPERGSPGAGSARASRYRVRLASGAALAADIVVHAIGHNGSEPSGPSVALGDFARRHGLRYVPPAFTADVPLDWVPAGEDVIVRGMGLAAVDLVVLLTEGRGGRYERAGDRLVYRPSGREPVLHLGSRRGVPYRSKITSALAGDPVRLEYVGPAFREAAARSGEPLDFERDVWPLLASEMVTGYYRELGTGHPEALRGSWDDFAARLRETLAEPEGYRSAALRALVAERVPDPLDRFDLDAFDRPLAVPEDGDGAGDGAGAGAGAGMGAGFGAGAGDGTAAAVGGTAADAGAGADAGAAADADADAEALQRRVRAHIARDLELRTSQRRSATQGLFMTVLFAYLSIAEVPPERWNARSRTRLLPRRWLPYFSYLASGPPGHRLEELLALSEAGLLRFLGGELELETDEAAGEFAARGSARVAGRTVRAAARARILIDAWLPEATAATSDNPLLRQLIASGQAQELAVADAQHAGSTGQLAVTADGRLPGVGRQFAMGPFTATPTGGAFTRPGLDSLPFRLNDRLARALLADAAELASARAAERSPAGLA</sequence>
<dbReference type="Gene3D" id="3.50.50.60">
    <property type="entry name" value="FAD/NAD(P)-binding domain"/>
    <property type="match status" value="1"/>
</dbReference>
<keyword evidence="4" id="KW-1185">Reference proteome</keyword>
<feature type="domain" description="FAD-dependent urate hydroxylase HpyO/Asp monooxygenase CreE-like FAD/NAD(P)-binding" evidence="2">
    <location>
        <begin position="15"/>
        <end position="171"/>
    </location>
</feature>
<evidence type="ECO:0000259" key="2">
    <source>
        <dbReference type="Pfam" id="PF13454"/>
    </source>
</evidence>
<accession>A0ABY4FK82</accession>
<name>A0ABY4FK82_9MICO</name>
<evidence type="ECO:0000256" key="1">
    <source>
        <dbReference type="SAM" id="MobiDB-lite"/>
    </source>
</evidence>
<dbReference type="EMBL" id="CP095045">
    <property type="protein sequence ID" value="UOQ56821.1"/>
    <property type="molecule type" value="Genomic_DNA"/>
</dbReference>
<evidence type="ECO:0000313" key="4">
    <source>
        <dbReference type="Proteomes" id="UP000831786"/>
    </source>
</evidence>
<organism evidence="3 4">
    <name type="scientific">Leucobacter allii</name>
    <dbReference type="NCBI Taxonomy" id="2932247"/>
    <lineage>
        <taxon>Bacteria</taxon>
        <taxon>Bacillati</taxon>
        <taxon>Actinomycetota</taxon>
        <taxon>Actinomycetes</taxon>
        <taxon>Micrococcales</taxon>
        <taxon>Microbacteriaceae</taxon>
        <taxon>Leucobacter</taxon>
    </lineage>
</organism>
<dbReference type="SUPFAM" id="SSF51905">
    <property type="entry name" value="FAD/NAD(P)-binding domain"/>
    <property type="match status" value="1"/>
</dbReference>
<dbReference type="PANTHER" id="PTHR40254">
    <property type="entry name" value="BLR0577 PROTEIN"/>
    <property type="match status" value="1"/>
</dbReference>
<protein>
    <submittedName>
        <fullName evidence="3">FAD/NAD(P)-binding protein</fullName>
    </submittedName>
</protein>
<dbReference type="InterPro" id="IPR052189">
    <property type="entry name" value="L-asp_N-monooxygenase_NS-form"/>
</dbReference>
<dbReference type="Pfam" id="PF13454">
    <property type="entry name" value="NAD_binding_9"/>
    <property type="match status" value="1"/>
</dbReference>
<dbReference type="InterPro" id="IPR038732">
    <property type="entry name" value="HpyO/CreE_NAD-binding"/>
</dbReference>
<dbReference type="InterPro" id="IPR036188">
    <property type="entry name" value="FAD/NAD-bd_sf"/>
</dbReference>
<dbReference type="Proteomes" id="UP000831786">
    <property type="component" value="Chromosome"/>
</dbReference>
<feature type="region of interest" description="Disordered" evidence="1">
    <location>
        <begin position="169"/>
        <end position="188"/>
    </location>
</feature>
<dbReference type="RefSeq" id="WP_244727293.1">
    <property type="nucleotide sequence ID" value="NZ_CP095045.1"/>
</dbReference>
<gene>
    <name evidence="3" type="ORF">MUN78_14295</name>
</gene>
<evidence type="ECO:0000313" key="3">
    <source>
        <dbReference type="EMBL" id="UOQ56821.1"/>
    </source>
</evidence>